<accession>A0A933W0L0</accession>
<evidence type="ECO:0000256" key="9">
    <source>
        <dbReference type="HAMAP-Rule" id="MF_00454"/>
    </source>
</evidence>
<keyword evidence="9" id="KW-0406">Ion transport</keyword>
<comment type="function">
    <text evidence="9">Fluoride-specific ion channel. Important for reducing fluoride concentration in the cell, thus reducing its toxicity.</text>
</comment>
<comment type="subcellular location">
    <subcellularLocation>
        <location evidence="1 9">Cell membrane</location>
        <topology evidence="1 9">Multi-pass membrane protein</topology>
    </subcellularLocation>
</comment>
<dbReference type="EMBL" id="JACRIW010000010">
    <property type="protein sequence ID" value="MBI5168070.1"/>
    <property type="molecule type" value="Genomic_DNA"/>
</dbReference>
<evidence type="ECO:0000256" key="7">
    <source>
        <dbReference type="ARBA" id="ARBA00035120"/>
    </source>
</evidence>
<dbReference type="GO" id="GO:0046872">
    <property type="term" value="F:metal ion binding"/>
    <property type="evidence" value="ECO:0007669"/>
    <property type="project" value="UniProtKB-KW"/>
</dbReference>
<evidence type="ECO:0000256" key="3">
    <source>
        <dbReference type="ARBA" id="ARBA00022692"/>
    </source>
</evidence>
<feature type="binding site" evidence="9">
    <location>
        <position position="79"/>
    </location>
    <ligand>
        <name>Na(+)</name>
        <dbReference type="ChEBI" id="CHEBI:29101"/>
        <note>structural</note>
    </ligand>
</feature>
<dbReference type="GO" id="GO:0140114">
    <property type="term" value="P:cellular detoxification of fluoride"/>
    <property type="evidence" value="ECO:0007669"/>
    <property type="project" value="UniProtKB-UniRule"/>
</dbReference>
<feature type="transmembrane region" description="Helical" evidence="9">
    <location>
        <begin position="98"/>
        <end position="122"/>
    </location>
</feature>
<keyword evidence="9" id="KW-0915">Sodium</keyword>
<feature type="transmembrane region" description="Helical" evidence="9">
    <location>
        <begin position="34"/>
        <end position="56"/>
    </location>
</feature>
<dbReference type="PANTHER" id="PTHR28259">
    <property type="entry name" value="FLUORIDE EXPORT PROTEIN 1-RELATED"/>
    <property type="match status" value="1"/>
</dbReference>
<feature type="transmembrane region" description="Helical" evidence="9">
    <location>
        <begin position="68"/>
        <end position="86"/>
    </location>
</feature>
<proteinExistence type="inferred from homology"/>
<keyword evidence="3 9" id="KW-0812">Transmembrane</keyword>
<comment type="catalytic activity">
    <reaction evidence="8">
        <text>fluoride(in) = fluoride(out)</text>
        <dbReference type="Rhea" id="RHEA:76159"/>
        <dbReference type="ChEBI" id="CHEBI:17051"/>
    </reaction>
    <physiologicalReaction direction="left-to-right" evidence="8">
        <dbReference type="Rhea" id="RHEA:76160"/>
    </physiologicalReaction>
</comment>
<comment type="similarity">
    <text evidence="7 9">Belongs to the fluoride channel Fluc/FEX (TC 1.A.43) family.</text>
</comment>
<dbReference type="Pfam" id="PF02537">
    <property type="entry name" value="CRCB"/>
    <property type="match status" value="1"/>
</dbReference>
<dbReference type="InterPro" id="IPR003691">
    <property type="entry name" value="FluC"/>
</dbReference>
<dbReference type="AlphaFoldDB" id="A0A933W0L0"/>
<evidence type="ECO:0000256" key="1">
    <source>
        <dbReference type="ARBA" id="ARBA00004651"/>
    </source>
</evidence>
<dbReference type="Proteomes" id="UP000696931">
    <property type="component" value="Unassembled WGS sequence"/>
</dbReference>
<keyword evidence="9" id="KW-0813">Transport</keyword>
<evidence type="ECO:0000256" key="6">
    <source>
        <dbReference type="ARBA" id="ARBA00023303"/>
    </source>
</evidence>
<keyword evidence="4 9" id="KW-1133">Transmembrane helix</keyword>
<evidence type="ECO:0000313" key="11">
    <source>
        <dbReference type="Proteomes" id="UP000696931"/>
    </source>
</evidence>
<gene>
    <name evidence="9 10" type="primary">crcB</name>
    <name evidence="9" type="synonym">fluC</name>
    <name evidence="10" type="ORF">HZA61_01140</name>
</gene>
<evidence type="ECO:0000256" key="4">
    <source>
        <dbReference type="ARBA" id="ARBA00022989"/>
    </source>
</evidence>
<evidence type="ECO:0000313" key="10">
    <source>
        <dbReference type="EMBL" id="MBI5168070.1"/>
    </source>
</evidence>
<reference evidence="10" key="1">
    <citation type="submission" date="2020-07" db="EMBL/GenBank/DDBJ databases">
        <title>Huge and variable diversity of episymbiotic CPR bacteria and DPANN archaea in groundwater ecosystems.</title>
        <authorList>
            <person name="He C.Y."/>
            <person name="Keren R."/>
            <person name="Whittaker M."/>
            <person name="Farag I.F."/>
            <person name="Doudna J."/>
            <person name="Cate J.H.D."/>
            <person name="Banfield J.F."/>
        </authorList>
    </citation>
    <scope>NUCLEOTIDE SEQUENCE</scope>
    <source>
        <strain evidence="10">NC_groundwater_1813_Pr3_B-0.1um_71_17</strain>
    </source>
</reference>
<keyword evidence="5 9" id="KW-0472">Membrane</keyword>
<dbReference type="NCBIfam" id="TIGR00494">
    <property type="entry name" value="crcB"/>
    <property type="match status" value="1"/>
</dbReference>
<evidence type="ECO:0000256" key="2">
    <source>
        <dbReference type="ARBA" id="ARBA00022475"/>
    </source>
</evidence>
<dbReference type="HAMAP" id="MF_00454">
    <property type="entry name" value="FluC"/>
    <property type="match status" value="1"/>
</dbReference>
<keyword evidence="6 9" id="KW-0407">Ion channel</keyword>
<keyword evidence="9" id="KW-0479">Metal-binding</keyword>
<organism evidence="10 11">
    <name type="scientific">Eiseniibacteriota bacterium</name>
    <dbReference type="NCBI Taxonomy" id="2212470"/>
    <lineage>
        <taxon>Bacteria</taxon>
        <taxon>Candidatus Eiseniibacteriota</taxon>
    </lineage>
</organism>
<dbReference type="GO" id="GO:0005886">
    <property type="term" value="C:plasma membrane"/>
    <property type="evidence" value="ECO:0007669"/>
    <property type="project" value="UniProtKB-SubCell"/>
</dbReference>
<feature type="binding site" evidence="9">
    <location>
        <position position="76"/>
    </location>
    <ligand>
        <name>Na(+)</name>
        <dbReference type="ChEBI" id="CHEBI:29101"/>
        <note>structural</note>
    </ligand>
</feature>
<evidence type="ECO:0000256" key="8">
    <source>
        <dbReference type="ARBA" id="ARBA00035585"/>
    </source>
</evidence>
<dbReference type="GO" id="GO:0062054">
    <property type="term" value="F:fluoride channel activity"/>
    <property type="evidence" value="ECO:0007669"/>
    <property type="project" value="UniProtKB-UniRule"/>
</dbReference>
<dbReference type="PANTHER" id="PTHR28259:SF1">
    <property type="entry name" value="FLUORIDE EXPORT PROTEIN 1-RELATED"/>
    <property type="match status" value="1"/>
</dbReference>
<sequence length="125" mass="12450">MRTALLVALGGGAGSVLRWSVSSLAQRLTPGAALPWGTLLVNAIGSFAIGVLLALADERGALSPEMRLLLVTGVLGGFTTFSAYSAETLALLRAGHGALALLYGAGSVVLGVGAAYAGWLAVARG</sequence>
<evidence type="ECO:0000256" key="5">
    <source>
        <dbReference type="ARBA" id="ARBA00023136"/>
    </source>
</evidence>
<name>A0A933W0L0_UNCEI</name>
<protein>
    <recommendedName>
        <fullName evidence="9">Fluoride-specific ion channel FluC</fullName>
    </recommendedName>
</protein>
<keyword evidence="2 9" id="KW-1003">Cell membrane</keyword>
<comment type="caution">
    <text evidence="10">The sequence shown here is derived from an EMBL/GenBank/DDBJ whole genome shotgun (WGS) entry which is preliminary data.</text>
</comment>
<comment type="activity regulation">
    <text evidence="9">Na(+) is not transported, but it plays an essential structural role and its presence is essential for fluoride channel function.</text>
</comment>